<gene>
    <name evidence="1" type="ORF">VCUG_02423</name>
</gene>
<dbReference type="Proteomes" id="UP000011081">
    <property type="component" value="Unassembled WGS sequence"/>
</dbReference>
<accession>L2GS05</accession>
<dbReference type="GeneID" id="19880285"/>
<dbReference type="VEuPathDB" id="MicrosporidiaDB:VCUG_02423"/>
<sequence length="106" mass="12669">MGILIKMRIHLCLPPDRYNPLIPMYRENICSMRRMEMKPHGVFFRRAYGRPIIKYVSFVECTAFIYKSREEEFLGYFWRRKSTACVLGSVLRLQHVFLSGQRSCAR</sequence>
<dbReference type="InParanoid" id="L2GS05"/>
<dbReference type="AlphaFoldDB" id="L2GS05"/>
<name>L2GS05_VAVCU</name>
<keyword evidence="2" id="KW-1185">Reference proteome</keyword>
<dbReference type="EMBL" id="GL877465">
    <property type="protein sequence ID" value="ELA46088.1"/>
    <property type="molecule type" value="Genomic_DNA"/>
</dbReference>
<protein>
    <submittedName>
        <fullName evidence="1">Uncharacterized protein</fullName>
    </submittedName>
</protein>
<dbReference type="RefSeq" id="XP_008075431.1">
    <property type="nucleotide sequence ID" value="XM_008077240.1"/>
</dbReference>
<evidence type="ECO:0000313" key="2">
    <source>
        <dbReference type="Proteomes" id="UP000011081"/>
    </source>
</evidence>
<proteinExistence type="predicted"/>
<organism evidence="1 2">
    <name type="scientific">Vavraia culicis (isolate floridensis)</name>
    <name type="common">Microsporidian parasite</name>
    <dbReference type="NCBI Taxonomy" id="948595"/>
    <lineage>
        <taxon>Eukaryota</taxon>
        <taxon>Fungi</taxon>
        <taxon>Fungi incertae sedis</taxon>
        <taxon>Microsporidia</taxon>
        <taxon>Pleistophoridae</taxon>
        <taxon>Vavraia</taxon>
    </lineage>
</organism>
<evidence type="ECO:0000313" key="1">
    <source>
        <dbReference type="EMBL" id="ELA46088.1"/>
    </source>
</evidence>
<reference evidence="2" key="1">
    <citation type="submission" date="2011-03" db="EMBL/GenBank/DDBJ databases">
        <title>The genome sequence of Vavraia culicis strain floridensis.</title>
        <authorList>
            <consortium name="The Broad Institute Genome Sequencing Platform"/>
            <person name="Cuomo C."/>
            <person name="Becnel J."/>
            <person name="Sanscrainte N."/>
            <person name="Young S.K."/>
            <person name="Zeng Q."/>
            <person name="Gargeya S."/>
            <person name="Fitzgerald M."/>
            <person name="Haas B."/>
            <person name="Abouelleil A."/>
            <person name="Alvarado L."/>
            <person name="Arachchi H.M."/>
            <person name="Berlin A."/>
            <person name="Chapman S.B."/>
            <person name="Gearin G."/>
            <person name="Goldberg J."/>
            <person name="Griggs A."/>
            <person name="Gujja S."/>
            <person name="Hansen M."/>
            <person name="Heiman D."/>
            <person name="Howarth C."/>
            <person name="Larimer J."/>
            <person name="Lui A."/>
            <person name="MacDonald P.J.P."/>
            <person name="McCowen C."/>
            <person name="Montmayeur A."/>
            <person name="Murphy C."/>
            <person name="Neiman D."/>
            <person name="Pearson M."/>
            <person name="Priest M."/>
            <person name="Roberts A."/>
            <person name="Saif S."/>
            <person name="Shea T."/>
            <person name="Sisk P."/>
            <person name="Stolte C."/>
            <person name="Sykes S."/>
            <person name="Wortman J."/>
            <person name="Nusbaum C."/>
            <person name="Birren B."/>
        </authorList>
    </citation>
    <scope>NUCLEOTIDE SEQUENCE [LARGE SCALE GENOMIC DNA]</scope>
    <source>
        <strain evidence="2">floridensis</strain>
    </source>
</reference>
<dbReference type="HOGENOM" id="CLU_2225200_0_0_1"/>